<dbReference type="InterPro" id="IPR011993">
    <property type="entry name" value="PH-like_dom_sf"/>
</dbReference>
<dbReference type="AlphaFoldDB" id="A0AAV0ALW1"/>
<dbReference type="Pfam" id="PF06058">
    <property type="entry name" value="DCP1"/>
    <property type="match status" value="1"/>
</dbReference>
<evidence type="ECO:0000256" key="2">
    <source>
        <dbReference type="ARBA" id="ARBA00008778"/>
    </source>
</evidence>
<dbReference type="InterPro" id="IPR010334">
    <property type="entry name" value="Dcp1"/>
</dbReference>
<dbReference type="GO" id="GO:0031087">
    <property type="term" value="P:deadenylation-independent decapping of nuclear-transcribed mRNA"/>
    <property type="evidence" value="ECO:0007669"/>
    <property type="project" value="TreeGrafter"/>
</dbReference>
<dbReference type="GO" id="GO:0003729">
    <property type="term" value="F:mRNA binding"/>
    <property type="evidence" value="ECO:0007669"/>
    <property type="project" value="TreeGrafter"/>
</dbReference>
<dbReference type="Gene3D" id="2.30.29.30">
    <property type="entry name" value="Pleckstrin-homology domain (PH domain)/Phosphotyrosine-binding domain (PTB)"/>
    <property type="match status" value="1"/>
</dbReference>
<feature type="compositionally biased region" description="Polar residues" evidence="5">
    <location>
        <begin position="526"/>
        <end position="538"/>
    </location>
</feature>
<feature type="compositionally biased region" description="Polar residues" evidence="5">
    <location>
        <begin position="600"/>
        <end position="614"/>
    </location>
</feature>
<name>A0AAV0ALW1_PHAPC</name>
<feature type="region of interest" description="Disordered" evidence="5">
    <location>
        <begin position="131"/>
        <end position="150"/>
    </location>
</feature>
<organism evidence="6 7">
    <name type="scientific">Phakopsora pachyrhizi</name>
    <name type="common">Asian soybean rust disease fungus</name>
    <dbReference type="NCBI Taxonomy" id="170000"/>
    <lineage>
        <taxon>Eukaryota</taxon>
        <taxon>Fungi</taxon>
        <taxon>Dikarya</taxon>
        <taxon>Basidiomycota</taxon>
        <taxon>Pucciniomycotina</taxon>
        <taxon>Pucciniomycetes</taxon>
        <taxon>Pucciniales</taxon>
        <taxon>Phakopsoraceae</taxon>
        <taxon>Phakopsora</taxon>
    </lineage>
</organism>
<dbReference type="GO" id="GO:0006397">
    <property type="term" value="P:mRNA processing"/>
    <property type="evidence" value="ECO:0007669"/>
    <property type="project" value="UniProtKB-KW"/>
</dbReference>
<comment type="similarity">
    <text evidence="2">Belongs to the DCP1 family.</text>
</comment>
<feature type="region of interest" description="Disordered" evidence="5">
    <location>
        <begin position="416"/>
        <end position="450"/>
    </location>
</feature>
<feature type="compositionally biased region" description="Low complexity" evidence="5">
    <location>
        <begin position="269"/>
        <end position="286"/>
    </location>
</feature>
<keyword evidence="7" id="KW-1185">Reference proteome</keyword>
<dbReference type="Proteomes" id="UP001153365">
    <property type="component" value="Unassembled WGS sequence"/>
</dbReference>
<proteinExistence type="inferred from homology"/>
<evidence type="ECO:0000256" key="3">
    <source>
        <dbReference type="ARBA" id="ARBA00022490"/>
    </source>
</evidence>
<dbReference type="EMBL" id="CALTRL010000742">
    <property type="protein sequence ID" value="CAH7669512.1"/>
    <property type="molecule type" value="Genomic_DNA"/>
</dbReference>
<protein>
    <recommendedName>
        <fullName evidence="8">mRNA-decapping enzyme 1B</fullName>
    </recommendedName>
</protein>
<evidence type="ECO:0000313" key="6">
    <source>
        <dbReference type="EMBL" id="CAH7669512.1"/>
    </source>
</evidence>
<dbReference type="GO" id="GO:0000290">
    <property type="term" value="P:deadenylation-dependent decapping of nuclear-transcribed mRNA"/>
    <property type="evidence" value="ECO:0007669"/>
    <property type="project" value="InterPro"/>
</dbReference>
<keyword evidence="3" id="KW-0963">Cytoplasm</keyword>
<feature type="region of interest" description="Disordered" evidence="5">
    <location>
        <begin position="600"/>
        <end position="636"/>
    </location>
</feature>
<feature type="compositionally biased region" description="Polar residues" evidence="5">
    <location>
        <begin position="195"/>
        <end position="213"/>
    </location>
</feature>
<evidence type="ECO:0008006" key="8">
    <source>
        <dbReference type="Google" id="ProtNLM"/>
    </source>
</evidence>
<comment type="caution">
    <text evidence="6">The sequence shown here is derived from an EMBL/GenBank/DDBJ whole genome shotgun (WGS) entry which is preliminary data.</text>
</comment>
<dbReference type="CDD" id="cd09804">
    <property type="entry name" value="Dcp1"/>
    <property type="match status" value="1"/>
</dbReference>
<evidence type="ECO:0000256" key="5">
    <source>
        <dbReference type="SAM" id="MobiDB-lite"/>
    </source>
</evidence>
<evidence type="ECO:0000313" key="7">
    <source>
        <dbReference type="Proteomes" id="UP001153365"/>
    </source>
</evidence>
<gene>
    <name evidence="6" type="ORF">PPACK8108_LOCUS4136</name>
</gene>
<feature type="compositionally biased region" description="Low complexity" evidence="5">
    <location>
        <begin position="615"/>
        <end position="627"/>
    </location>
</feature>
<feature type="region of interest" description="Disordered" evidence="5">
    <location>
        <begin position="173"/>
        <end position="223"/>
    </location>
</feature>
<sequence>MDPRSINFNVLRRHDPQINSIIDSTSYAVIYRYFHGAWSKTGFEGTMFIFRRGTPPLHGVFVLNRQSLENLCEGLLPGWDVDLDEGLIIWRSAGATGDADDDVIYGIWVYEEKDRIRISSTMQSLIDSATISHKESKHENTSDQPQISLSHPVPRVPIISAGQSISLDQLFGVNAASSEPPPPPVSSLPHPGVSISSDSDQQNGLTNLPTNVMSPDPSDLPKGVHLIDSLFQKAGIKSQVTLPDKQHQSPELVSQTLSIHQLMQATLTPPQLTSQSSPSKPPTKQSVTNRRERRRDSSSEVSLRHQTYADGSLNPANRAPNQHYQPSLPESKPNSICNIQQHESRRSSAGSSSNSRLDRAPHTKNNPGIGNPHQKPMQGYPSESPTYLPAVAPVEASDAADARKSILSLLGHPAAKKTDNIQPSTKNGRFRGSNTATFGEDDGGSPVSFGSACIDEQGLYPGKLMSENAHGKTSSQKGSQHASPRIHPSTSAGAQHPSQQLGNRAFEKSSVGSGDDSSNGSPRGPRQQNQGHYNQQEGGFSKAQYSGSGGQYSGSGPLGNAAWNFQNTPLRALSPLNPASQQPKLVMNEPKLQSNNYQNRIHSKHSSTPPQVNDSSRPSRSHSYGSSNQTSGSGVVNAKLAADTMDELLSETKMSKGEDGEDESPLNKKAFVMAINELMKNNGAFVDTLYARYLARYAAKYLEIK</sequence>
<dbReference type="SUPFAM" id="SSF50729">
    <property type="entry name" value="PH domain-like"/>
    <property type="match status" value="1"/>
</dbReference>
<feature type="region of interest" description="Disordered" evidence="5">
    <location>
        <begin position="463"/>
        <end position="553"/>
    </location>
</feature>
<feature type="compositionally biased region" description="Low complexity" evidence="5">
    <location>
        <begin position="509"/>
        <end position="521"/>
    </location>
</feature>
<feature type="region of interest" description="Disordered" evidence="5">
    <location>
        <begin position="269"/>
        <end position="386"/>
    </location>
</feature>
<dbReference type="PANTHER" id="PTHR16290:SF0">
    <property type="entry name" value="DECAPPING PROTEIN 1, ISOFORM A"/>
    <property type="match status" value="1"/>
</dbReference>
<comment type="subcellular location">
    <subcellularLocation>
        <location evidence="1">Cytoplasm</location>
    </subcellularLocation>
</comment>
<feature type="compositionally biased region" description="Basic and acidic residues" evidence="5">
    <location>
        <begin position="132"/>
        <end position="141"/>
    </location>
</feature>
<feature type="compositionally biased region" description="Polar residues" evidence="5">
    <location>
        <begin position="420"/>
        <end position="437"/>
    </location>
</feature>
<keyword evidence="4" id="KW-0507">mRNA processing</keyword>
<dbReference type="GO" id="GO:0008047">
    <property type="term" value="F:enzyme activator activity"/>
    <property type="evidence" value="ECO:0007669"/>
    <property type="project" value="InterPro"/>
</dbReference>
<dbReference type="PANTHER" id="PTHR16290">
    <property type="entry name" value="TRANSCRIPTION FACTOR SMIF DECAPPING ENZYME DCP1"/>
    <property type="match status" value="1"/>
</dbReference>
<dbReference type="GO" id="GO:0000932">
    <property type="term" value="C:P-body"/>
    <property type="evidence" value="ECO:0007669"/>
    <property type="project" value="TreeGrafter"/>
</dbReference>
<reference evidence="6" key="1">
    <citation type="submission" date="2022-06" db="EMBL/GenBank/DDBJ databases">
        <authorList>
            <consortium name="SYNGENTA / RWTH Aachen University"/>
        </authorList>
    </citation>
    <scope>NUCLEOTIDE SEQUENCE</scope>
</reference>
<evidence type="ECO:0000256" key="4">
    <source>
        <dbReference type="ARBA" id="ARBA00022664"/>
    </source>
</evidence>
<feature type="compositionally biased region" description="Polar residues" evidence="5">
    <location>
        <begin position="332"/>
        <end position="341"/>
    </location>
</feature>
<evidence type="ECO:0000256" key="1">
    <source>
        <dbReference type="ARBA" id="ARBA00004496"/>
    </source>
</evidence>
<feature type="compositionally biased region" description="Polar residues" evidence="5">
    <location>
        <begin position="471"/>
        <end position="502"/>
    </location>
</feature>
<accession>A0AAV0ALW1</accession>